<gene>
    <name evidence="2" type="ORF">CJOHNSTONI_LOCUS6102</name>
</gene>
<sequence length="109" mass="12189">MLCKLLFLISWFTTAISDEHSIPIQLDNVTPHDKSDETFHASILRWTGKGRLAIWSISESRNSTIACWIRKSKSGSGKEGLPFGQLLDHIPQPLLAELEKVSKTVAEKS</sequence>
<reference evidence="2" key="1">
    <citation type="submission" date="2021-09" db="EMBL/GenBank/DDBJ databases">
        <authorList>
            <consortium name="Pathogen Informatics"/>
        </authorList>
    </citation>
    <scope>NUCLEOTIDE SEQUENCE</scope>
</reference>
<evidence type="ECO:0000313" key="3">
    <source>
        <dbReference type="Proteomes" id="UP000746747"/>
    </source>
</evidence>
<comment type="caution">
    <text evidence="2">The sequence shown here is derived from an EMBL/GenBank/DDBJ whole genome shotgun (WGS) entry which is preliminary data.</text>
</comment>
<feature type="chain" id="PRO_5035257675" evidence="1">
    <location>
        <begin position="18"/>
        <end position="109"/>
    </location>
</feature>
<keyword evidence="3" id="KW-1185">Reference proteome</keyword>
<proteinExistence type="predicted"/>
<accession>A0A8J2Q4U8</accession>
<organism evidence="2 3">
    <name type="scientific">Cercopithifilaria johnstoni</name>
    <dbReference type="NCBI Taxonomy" id="2874296"/>
    <lineage>
        <taxon>Eukaryota</taxon>
        <taxon>Metazoa</taxon>
        <taxon>Ecdysozoa</taxon>
        <taxon>Nematoda</taxon>
        <taxon>Chromadorea</taxon>
        <taxon>Rhabditida</taxon>
        <taxon>Spirurina</taxon>
        <taxon>Spiruromorpha</taxon>
        <taxon>Filarioidea</taxon>
        <taxon>Onchocercidae</taxon>
        <taxon>Cercopithifilaria</taxon>
    </lineage>
</organism>
<name>A0A8J2Q4U8_9BILA</name>
<keyword evidence="1" id="KW-0732">Signal</keyword>
<dbReference type="AlphaFoldDB" id="A0A8J2Q4U8"/>
<evidence type="ECO:0000256" key="1">
    <source>
        <dbReference type="SAM" id="SignalP"/>
    </source>
</evidence>
<protein>
    <submittedName>
        <fullName evidence="2">Uncharacterized protein</fullName>
    </submittedName>
</protein>
<evidence type="ECO:0000313" key="2">
    <source>
        <dbReference type="EMBL" id="CAG9536149.1"/>
    </source>
</evidence>
<feature type="signal peptide" evidence="1">
    <location>
        <begin position="1"/>
        <end position="17"/>
    </location>
</feature>
<dbReference type="EMBL" id="CAKAEH010001428">
    <property type="protein sequence ID" value="CAG9536149.1"/>
    <property type="molecule type" value="Genomic_DNA"/>
</dbReference>
<dbReference type="Proteomes" id="UP000746747">
    <property type="component" value="Unassembled WGS sequence"/>
</dbReference>